<evidence type="ECO:0000256" key="1">
    <source>
        <dbReference type="SAM" id="Coils"/>
    </source>
</evidence>
<dbReference type="InterPro" id="IPR046703">
    <property type="entry name" value="DUF6776"/>
</dbReference>
<reference evidence="3" key="1">
    <citation type="submission" date="2016-10" db="EMBL/GenBank/DDBJ databases">
        <authorList>
            <person name="Varghese N."/>
            <person name="Submissions S."/>
        </authorList>
    </citation>
    <scope>NUCLEOTIDE SEQUENCE [LARGE SCALE GENOMIC DNA]</scope>
    <source>
        <strain evidence="3">CECT 8338</strain>
    </source>
</reference>
<name>A0A1H2DZI5_9GAMM</name>
<dbReference type="EMBL" id="LT629787">
    <property type="protein sequence ID" value="SDT88303.1"/>
    <property type="molecule type" value="Genomic_DNA"/>
</dbReference>
<keyword evidence="1" id="KW-0175">Coiled coil</keyword>
<evidence type="ECO:0000313" key="3">
    <source>
        <dbReference type="Proteomes" id="UP000243924"/>
    </source>
</evidence>
<keyword evidence="3" id="KW-1185">Reference proteome</keyword>
<accession>A0A1H2DZI5</accession>
<dbReference type="RefSeq" id="WP_092383188.1">
    <property type="nucleotide sequence ID" value="NZ_LT629787.1"/>
</dbReference>
<organism evidence="2 3">
    <name type="scientific">Halopseudomonas salegens</name>
    <dbReference type="NCBI Taxonomy" id="1434072"/>
    <lineage>
        <taxon>Bacteria</taxon>
        <taxon>Pseudomonadati</taxon>
        <taxon>Pseudomonadota</taxon>
        <taxon>Gammaproteobacteria</taxon>
        <taxon>Pseudomonadales</taxon>
        <taxon>Pseudomonadaceae</taxon>
        <taxon>Halopseudomonas</taxon>
    </lineage>
</organism>
<protein>
    <submittedName>
        <fullName evidence="2">Uncharacterized protein</fullName>
    </submittedName>
</protein>
<dbReference type="Proteomes" id="UP000243924">
    <property type="component" value="Chromosome I"/>
</dbReference>
<evidence type="ECO:0000313" key="2">
    <source>
        <dbReference type="EMBL" id="SDT88303.1"/>
    </source>
</evidence>
<feature type="coiled-coil region" evidence="1">
    <location>
        <begin position="65"/>
        <end position="123"/>
    </location>
</feature>
<gene>
    <name evidence="2" type="ORF">SAMN05216210_0149</name>
</gene>
<dbReference type="OrthoDB" id="7056878at2"/>
<dbReference type="STRING" id="1434072.SAMN05216210_0149"/>
<dbReference type="AlphaFoldDB" id="A0A1H2DZI5"/>
<dbReference type="Pfam" id="PF20567">
    <property type="entry name" value="DUF6776"/>
    <property type="match status" value="1"/>
</dbReference>
<sequence length="252" mass="28501">MGRRSYASLRDHSVVLMPRNTPFVKGLKRLLLLALVLAVPAAAWLGWQAGQKSQIEVTVQRDILLANEQRLQTELLEQRQRLQQMDVDVMLANQSYAESQQLVRTMEQQLFRLQQDLAQYQGALDSDAATPGLRIQYFDLQPADVPNTYRFRVMVSRVGTESENVTATLDMQVHGEQSGETVSLSLSDMNAASSDSLPLDFRYFQVVPEEPELALLTLPVDFIPKTVELRAKNNGETLVEHRFDWTTTGVRP</sequence>
<proteinExistence type="predicted"/>